<accession>A0A3E5EK50</accession>
<feature type="region of interest" description="Disordered" evidence="1">
    <location>
        <begin position="298"/>
        <end position="321"/>
    </location>
</feature>
<organism evidence="2 3">
    <name type="scientific">Dorea formicigenerans</name>
    <dbReference type="NCBI Taxonomy" id="39486"/>
    <lineage>
        <taxon>Bacteria</taxon>
        <taxon>Bacillati</taxon>
        <taxon>Bacillota</taxon>
        <taxon>Clostridia</taxon>
        <taxon>Lachnospirales</taxon>
        <taxon>Lachnospiraceae</taxon>
        <taxon>Dorea</taxon>
    </lineage>
</organism>
<comment type="caution">
    <text evidence="2">The sequence shown here is derived from an EMBL/GenBank/DDBJ whole genome shotgun (WGS) entry which is preliminary data.</text>
</comment>
<protein>
    <submittedName>
        <fullName evidence="2">Uncharacterized protein</fullName>
    </submittedName>
</protein>
<feature type="compositionally biased region" description="Polar residues" evidence="1">
    <location>
        <begin position="303"/>
        <end position="321"/>
    </location>
</feature>
<gene>
    <name evidence="2" type="ORF">DXB36_12155</name>
</gene>
<proteinExistence type="predicted"/>
<sequence length="582" mass="69464">MDEIEKKEEWYLNIDYREAKEIIRNKLQGMTQNFIGIGFYLRQIKETEGFQKDGYVSVYEFAEDQYGIKRSTAIRWMQMNEKFSQGGYSPFLDSGYKDFGKSQLQEMLYLDSEQLEEVTPEMTVREIREIRTPDPEPEEQLPGQMSVEDFPEVLPEREEQQTEETKVELQKPTKEQREYLNAFARKFIVIHRNWFLENYQNRVMNVTTSPILIRQKFCEGKDRTYYFAIREKAAHINLFDDYIQLWSENNEYMGDYDWFYLAAAIQSTWTVVAIEEAQQKIEEEPSEEVCDVAQSENTDCKPEQSSCPPGQTSCPRENWGTSDEDQLQGWRECAACWNHYKKLHEHDEEAPEEENVGIEIPQDIMEEVTEPVEDYQEIPEENEPVIVEQPEGIAIVDIPSEPELYEEVSEKTDIDIAREENQKARMYLEMAEKEFGPNDIRIRKQKILVAALAGYIHDLDMVLNPPEEPEQPELPKLRNNDQRKEWLRNYKDWGLWYHDDRIDVNYYKYDFEDGSRLIVTEYPKRKCYWNFGEVKDSYYFHLLKKNKKYYGREKTYDQQYVHTEDSETHLMEFLKNLQKGEK</sequence>
<reference evidence="2 3" key="1">
    <citation type="submission" date="2018-08" db="EMBL/GenBank/DDBJ databases">
        <title>A genome reference for cultivated species of the human gut microbiota.</title>
        <authorList>
            <person name="Zou Y."/>
            <person name="Xue W."/>
            <person name="Luo G."/>
        </authorList>
    </citation>
    <scope>NUCLEOTIDE SEQUENCE [LARGE SCALE GENOMIC DNA]</scope>
    <source>
        <strain evidence="2 3">OM03-2</strain>
    </source>
</reference>
<dbReference type="AlphaFoldDB" id="A0A3E5EK50"/>
<dbReference type="EMBL" id="QSVB01000014">
    <property type="protein sequence ID" value="RGN89345.1"/>
    <property type="molecule type" value="Genomic_DNA"/>
</dbReference>
<evidence type="ECO:0000313" key="3">
    <source>
        <dbReference type="Proteomes" id="UP000260841"/>
    </source>
</evidence>
<dbReference type="Proteomes" id="UP000260841">
    <property type="component" value="Unassembled WGS sequence"/>
</dbReference>
<evidence type="ECO:0000313" key="2">
    <source>
        <dbReference type="EMBL" id="RGN89345.1"/>
    </source>
</evidence>
<name>A0A3E5EK50_9FIRM</name>
<dbReference type="RefSeq" id="WP_117606831.1">
    <property type="nucleotide sequence ID" value="NZ_QSVB01000014.1"/>
</dbReference>
<evidence type="ECO:0000256" key="1">
    <source>
        <dbReference type="SAM" id="MobiDB-lite"/>
    </source>
</evidence>